<proteinExistence type="predicted"/>
<dbReference type="EMBL" id="CP036272">
    <property type="protein sequence ID" value="QDT62481.1"/>
    <property type="molecule type" value="Genomic_DNA"/>
</dbReference>
<name>A0A517T2C0_9BACT</name>
<evidence type="ECO:0000313" key="1">
    <source>
        <dbReference type="EMBL" id="QDT62481.1"/>
    </source>
</evidence>
<dbReference type="AlphaFoldDB" id="A0A517T2C0"/>
<reference evidence="1 2" key="1">
    <citation type="submission" date="2019-02" db="EMBL/GenBank/DDBJ databases">
        <title>Deep-cultivation of Planctomycetes and their phenomic and genomic characterization uncovers novel biology.</title>
        <authorList>
            <person name="Wiegand S."/>
            <person name="Jogler M."/>
            <person name="Boedeker C."/>
            <person name="Pinto D."/>
            <person name="Vollmers J."/>
            <person name="Rivas-Marin E."/>
            <person name="Kohn T."/>
            <person name="Peeters S.H."/>
            <person name="Heuer A."/>
            <person name="Rast P."/>
            <person name="Oberbeckmann S."/>
            <person name="Bunk B."/>
            <person name="Jeske O."/>
            <person name="Meyerdierks A."/>
            <person name="Storesund J.E."/>
            <person name="Kallscheuer N."/>
            <person name="Luecker S."/>
            <person name="Lage O.M."/>
            <person name="Pohl T."/>
            <person name="Merkel B.J."/>
            <person name="Hornburger P."/>
            <person name="Mueller R.-W."/>
            <person name="Bruemmer F."/>
            <person name="Labrenz M."/>
            <person name="Spormann A.M."/>
            <person name="Op den Camp H."/>
            <person name="Overmann J."/>
            <person name="Amann R."/>
            <person name="Jetten M.S.M."/>
            <person name="Mascher T."/>
            <person name="Medema M.H."/>
            <person name="Devos D.P."/>
            <person name="Kaster A.-K."/>
            <person name="Ovreas L."/>
            <person name="Rohde M."/>
            <person name="Galperin M.Y."/>
            <person name="Jogler C."/>
        </authorList>
    </citation>
    <scope>NUCLEOTIDE SEQUENCE [LARGE SCALE GENOMIC DNA]</scope>
    <source>
        <strain evidence="1 2">SV_7m_r</strain>
    </source>
</reference>
<sequence length="59" mass="7090">MTQTTIKFNPYEDSFTRKFVEKKTNGLIGKYGYQEVDRDDRCRIRFQCWRHAAPPDLCD</sequence>
<dbReference type="RefSeq" id="WP_145277277.1">
    <property type="nucleotide sequence ID" value="NZ_CP036272.1"/>
</dbReference>
<accession>A0A517T2C0</accession>
<keyword evidence="2" id="KW-1185">Reference proteome</keyword>
<evidence type="ECO:0000313" key="2">
    <source>
        <dbReference type="Proteomes" id="UP000315003"/>
    </source>
</evidence>
<protein>
    <submittedName>
        <fullName evidence="1">Uncharacterized protein</fullName>
    </submittedName>
</protein>
<gene>
    <name evidence="1" type="ORF">SV7mr_50290</name>
</gene>
<dbReference type="Proteomes" id="UP000315003">
    <property type="component" value="Chromosome"/>
</dbReference>
<organism evidence="1 2">
    <name type="scientific">Stieleria bergensis</name>
    <dbReference type="NCBI Taxonomy" id="2528025"/>
    <lineage>
        <taxon>Bacteria</taxon>
        <taxon>Pseudomonadati</taxon>
        <taxon>Planctomycetota</taxon>
        <taxon>Planctomycetia</taxon>
        <taxon>Pirellulales</taxon>
        <taxon>Pirellulaceae</taxon>
        <taxon>Stieleria</taxon>
    </lineage>
</organism>